<evidence type="ECO:0000313" key="2">
    <source>
        <dbReference type="Proteomes" id="UP000184304"/>
    </source>
</evidence>
<dbReference type="EMBL" id="KV878181">
    <property type="protein sequence ID" value="OJI87695.1"/>
    <property type="molecule type" value="Genomic_DNA"/>
</dbReference>
<sequence>VTSPGPLWQLSISRRTSENGACRWLSYVAWFRNAKNGPYASRNPGPIQVTRKYPLPFPIQYIFYNVSIDDSMRDPSNDTDNIGDIGLGKRPVPNVARSECC</sequence>
<accession>A0A1L9NEL9</accession>
<keyword evidence="2" id="KW-1185">Reference proteome</keyword>
<organism evidence="1 2">
    <name type="scientific">Aspergillus tubingensis (strain CBS 134.48)</name>
    <dbReference type="NCBI Taxonomy" id="767770"/>
    <lineage>
        <taxon>Eukaryota</taxon>
        <taxon>Fungi</taxon>
        <taxon>Dikarya</taxon>
        <taxon>Ascomycota</taxon>
        <taxon>Pezizomycotina</taxon>
        <taxon>Eurotiomycetes</taxon>
        <taxon>Eurotiomycetidae</taxon>
        <taxon>Eurotiales</taxon>
        <taxon>Aspergillaceae</taxon>
        <taxon>Aspergillus</taxon>
        <taxon>Aspergillus subgen. Circumdati</taxon>
    </lineage>
</organism>
<dbReference type="AlphaFoldDB" id="A0A1L9NEL9"/>
<reference evidence="2" key="1">
    <citation type="journal article" date="2017" name="Genome Biol.">
        <title>Comparative genomics reveals high biological diversity and specific adaptations in the industrially and medically important fungal genus Aspergillus.</title>
        <authorList>
            <person name="de Vries R.P."/>
            <person name="Riley R."/>
            <person name="Wiebenga A."/>
            <person name="Aguilar-Osorio G."/>
            <person name="Amillis S."/>
            <person name="Uchima C.A."/>
            <person name="Anderluh G."/>
            <person name="Asadollahi M."/>
            <person name="Askin M."/>
            <person name="Barry K."/>
            <person name="Battaglia E."/>
            <person name="Bayram O."/>
            <person name="Benocci T."/>
            <person name="Braus-Stromeyer S.A."/>
            <person name="Caldana C."/>
            <person name="Canovas D."/>
            <person name="Cerqueira G.C."/>
            <person name="Chen F."/>
            <person name="Chen W."/>
            <person name="Choi C."/>
            <person name="Clum A."/>
            <person name="Dos Santos R.A."/>
            <person name="Damasio A.R."/>
            <person name="Diallinas G."/>
            <person name="Emri T."/>
            <person name="Fekete E."/>
            <person name="Flipphi M."/>
            <person name="Freyberg S."/>
            <person name="Gallo A."/>
            <person name="Gournas C."/>
            <person name="Habgood R."/>
            <person name="Hainaut M."/>
            <person name="Harispe M.L."/>
            <person name="Henrissat B."/>
            <person name="Hilden K.S."/>
            <person name="Hope R."/>
            <person name="Hossain A."/>
            <person name="Karabika E."/>
            <person name="Karaffa L."/>
            <person name="Karanyi Z."/>
            <person name="Krasevec N."/>
            <person name="Kuo A."/>
            <person name="Kusch H."/>
            <person name="LaButti K."/>
            <person name="Lagendijk E.L."/>
            <person name="Lapidus A."/>
            <person name="Levasseur A."/>
            <person name="Lindquist E."/>
            <person name="Lipzen A."/>
            <person name="Logrieco A.F."/>
            <person name="MacCabe A."/>
            <person name="Maekelae M.R."/>
            <person name="Malavazi I."/>
            <person name="Melin P."/>
            <person name="Meyer V."/>
            <person name="Mielnichuk N."/>
            <person name="Miskei M."/>
            <person name="Molnar A.P."/>
            <person name="Mule G."/>
            <person name="Ngan C.Y."/>
            <person name="Orejas M."/>
            <person name="Orosz E."/>
            <person name="Ouedraogo J.P."/>
            <person name="Overkamp K.M."/>
            <person name="Park H.-S."/>
            <person name="Perrone G."/>
            <person name="Piumi F."/>
            <person name="Punt P.J."/>
            <person name="Ram A.F."/>
            <person name="Ramon A."/>
            <person name="Rauscher S."/>
            <person name="Record E."/>
            <person name="Riano-Pachon D.M."/>
            <person name="Robert V."/>
            <person name="Roehrig J."/>
            <person name="Ruller R."/>
            <person name="Salamov A."/>
            <person name="Salih N.S."/>
            <person name="Samson R.A."/>
            <person name="Sandor E."/>
            <person name="Sanguinetti M."/>
            <person name="Schuetze T."/>
            <person name="Sepcic K."/>
            <person name="Shelest E."/>
            <person name="Sherlock G."/>
            <person name="Sophianopoulou V."/>
            <person name="Squina F.M."/>
            <person name="Sun H."/>
            <person name="Susca A."/>
            <person name="Todd R.B."/>
            <person name="Tsang A."/>
            <person name="Unkles S.E."/>
            <person name="van de Wiele N."/>
            <person name="van Rossen-Uffink D."/>
            <person name="Oliveira J.V."/>
            <person name="Vesth T.C."/>
            <person name="Visser J."/>
            <person name="Yu J.-H."/>
            <person name="Zhou M."/>
            <person name="Andersen M.R."/>
            <person name="Archer D.B."/>
            <person name="Baker S.E."/>
            <person name="Benoit I."/>
            <person name="Brakhage A.A."/>
            <person name="Braus G.H."/>
            <person name="Fischer R."/>
            <person name="Frisvad J.C."/>
            <person name="Goldman G.H."/>
            <person name="Houbraken J."/>
            <person name="Oakley B."/>
            <person name="Pocsi I."/>
            <person name="Scazzocchio C."/>
            <person name="Seiboth B."/>
            <person name="vanKuyk P.A."/>
            <person name="Wortman J."/>
            <person name="Dyer P.S."/>
            <person name="Grigoriev I.V."/>
        </authorList>
    </citation>
    <scope>NUCLEOTIDE SEQUENCE [LARGE SCALE GENOMIC DNA]</scope>
    <source>
        <strain evidence="2">CBS 134.48</strain>
    </source>
</reference>
<dbReference type="Proteomes" id="UP000184304">
    <property type="component" value="Unassembled WGS sequence"/>
</dbReference>
<feature type="non-terminal residue" evidence="1">
    <location>
        <position position="1"/>
    </location>
</feature>
<dbReference type="VEuPathDB" id="FungiDB:ASPTUDRAFT_136797"/>
<proteinExistence type="predicted"/>
<protein>
    <submittedName>
        <fullName evidence="1">Uncharacterized protein</fullName>
    </submittedName>
</protein>
<gene>
    <name evidence="1" type="ORF">ASPTUDRAFT_136797</name>
</gene>
<name>A0A1L9NEL9_ASPTC</name>
<evidence type="ECO:0000313" key="1">
    <source>
        <dbReference type="EMBL" id="OJI87695.1"/>
    </source>
</evidence>